<comment type="caution">
    <text evidence="1">The sequence shown here is derived from an EMBL/GenBank/DDBJ whole genome shotgun (WGS) entry which is preliminary data.</text>
</comment>
<dbReference type="Proteomes" id="UP001054252">
    <property type="component" value="Unassembled WGS sequence"/>
</dbReference>
<evidence type="ECO:0000313" key="2">
    <source>
        <dbReference type="Proteomes" id="UP001054252"/>
    </source>
</evidence>
<protein>
    <submittedName>
        <fullName evidence="1">Uncharacterized protein</fullName>
    </submittedName>
</protein>
<keyword evidence="2" id="KW-1185">Reference proteome</keyword>
<accession>A0AAV5MJ80</accession>
<proteinExistence type="predicted"/>
<dbReference type="InterPro" id="IPR042236">
    <property type="entry name" value="PI3K_accessory_sf"/>
</dbReference>
<dbReference type="Gene3D" id="1.25.40.70">
    <property type="entry name" value="Phosphatidylinositol 3-kinase, accessory domain (PIK)"/>
    <property type="match status" value="1"/>
</dbReference>
<dbReference type="AlphaFoldDB" id="A0AAV5MJ80"/>
<organism evidence="1 2">
    <name type="scientific">Rubroshorea leprosula</name>
    <dbReference type="NCBI Taxonomy" id="152421"/>
    <lineage>
        <taxon>Eukaryota</taxon>
        <taxon>Viridiplantae</taxon>
        <taxon>Streptophyta</taxon>
        <taxon>Embryophyta</taxon>
        <taxon>Tracheophyta</taxon>
        <taxon>Spermatophyta</taxon>
        <taxon>Magnoliopsida</taxon>
        <taxon>eudicotyledons</taxon>
        <taxon>Gunneridae</taxon>
        <taxon>Pentapetalae</taxon>
        <taxon>rosids</taxon>
        <taxon>malvids</taxon>
        <taxon>Malvales</taxon>
        <taxon>Dipterocarpaceae</taxon>
        <taxon>Rubroshorea</taxon>
    </lineage>
</organism>
<reference evidence="1 2" key="1">
    <citation type="journal article" date="2021" name="Commun. Biol.">
        <title>The genome of Shorea leprosula (Dipterocarpaceae) highlights the ecological relevance of drought in aseasonal tropical rainforests.</title>
        <authorList>
            <person name="Ng K.K.S."/>
            <person name="Kobayashi M.J."/>
            <person name="Fawcett J.A."/>
            <person name="Hatakeyama M."/>
            <person name="Paape T."/>
            <person name="Ng C.H."/>
            <person name="Ang C.C."/>
            <person name="Tnah L.H."/>
            <person name="Lee C.T."/>
            <person name="Nishiyama T."/>
            <person name="Sese J."/>
            <person name="O'Brien M.J."/>
            <person name="Copetti D."/>
            <person name="Mohd Noor M.I."/>
            <person name="Ong R.C."/>
            <person name="Putra M."/>
            <person name="Sireger I.Z."/>
            <person name="Indrioko S."/>
            <person name="Kosugi Y."/>
            <person name="Izuno A."/>
            <person name="Isagi Y."/>
            <person name="Lee S.L."/>
            <person name="Shimizu K.K."/>
        </authorList>
    </citation>
    <scope>NUCLEOTIDE SEQUENCE [LARGE SCALE GENOMIC DNA]</scope>
    <source>
        <strain evidence="1">214</strain>
    </source>
</reference>
<dbReference type="EMBL" id="BPVZ01000264">
    <property type="protein sequence ID" value="GKV48637.1"/>
    <property type="molecule type" value="Genomic_DNA"/>
</dbReference>
<evidence type="ECO:0000313" key="1">
    <source>
        <dbReference type="EMBL" id="GKV48637.1"/>
    </source>
</evidence>
<sequence>MSDKRALTNFLRCVEWSDVQEAKQAIKLMVCCHSDLGCCIVALSLTRLNGIEKLIFLKENNVGTLMAPSGIHTNASQPFNRSALYDISNYK</sequence>
<name>A0AAV5MJ80_9ROSI</name>
<gene>
    <name evidence="1" type="ORF">SLEP1_g55435</name>
</gene>